<dbReference type="Proteomes" id="UP000192656">
    <property type="component" value="Unassembled WGS sequence"/>
</dbReference>
<gene>
    <name evidence="1" type="ORF">SAMN06297251_10465</name>
</gene>
<dbReference type="EMBL" id="FWXR01000004">
    <property type="protein sequence ID" value="SMC58284.1"/>
    <property type="molecule type" value="Genomic_DNA"/>
</dbReference>
<dbReference type="AlphaFoldDB" id="A0A1W2ACB6"/>
<evidence type="ECO:0000313" key="1">
    <source>
        <dbReference type="EMBL" id="SMC58284.1"/>
    </source>
</evidence>
<organism evidence="1 2">
    <name type="scientific">Fulvimarina manganoxydans</name>
    <dbReference type="NCBI Taxonomy" id="937218"/>
    <lineage>
        <taxon>Bacteria</taxon>
        <taxon>Pseudomonadati</taxon>
        <taxon>Pseudomonadota</taxon>
        <taxon>Alphaproteobacteria</taxon>
        <taxon>Hyphomicrobiales</taxon>
        <taxon>Aurantimonadaceae</taxon>
        <taxon>Fulvimarina</taxon>
    </lineage>
</organism>
<name>A0A1W2ACB6_9HYPH</name>
<reference evidence="1 2" key="1">
    <citation type="submission" date="2017-04" db="EMBL/GenBank/DDBJ databases">
        <authorList>
            <person name="Afonso C.L."/>
            <person name="Miller P.J."/>
            <person name="Scott M.A."/>
            <person name="Spackman E."/>
            <person name="Goraichik I."/>
            <person name="Dimitrov K.M."/>
            <person name="Suarez D.L."/>
            <person name="Swayne D.E."/>
        </authorList>
    </citation>
    <scope>NUCLEOTIDE SEQUENCE [LARGE SCALE GENOMIC DNA]</scope>
    <source>
        <strain evidence="1 2">CGMCC 1.10972</strain>
    </source>
</reference>
<dbReference type="RefSeq" id="WP_084409206.1">
    <property type="nucleotide sequence ID" value="NZ_FWXR01000004.1"/>
</dbReference>
<dbReference type="STRING" id="937218.SAMN06297251_10465"/>
<proteinExistence type="predicted"/>
<evidence type="ECO:0000313" key="2">
    <source>
        <dbReference type="Proteomes" id="UP000192656"/>
    </source>
</evidence>
<keyword evidence="2" id="KW-1185">Reference proteome</keyword>
<accession>A0A1W2ACB6</accession>
<protein>
    <submittedName>
        <fullName evidence="1">Uncharacterized protein</fullName>
    </submittedName>
</protein>
<sequence>MSTSDFRERFAAAEATRRWREANAHRPDPRRCDRVIVEALVEYLRTTPGSDALMARLIADATAGLVLQGYPEEHARREVARRLRYMTEPKGIASGSVRGALDRRRYAENCPLTL</sequence>